<comment type="caution">
    <text evidence="2">The sequence shown here is derived from an EMBL/GenBank/DDBJ whole genome shotgun (WGS) entry which is preliminary data.</text>
</comment>
<evidence type="ECO:0000313" key="3">
    <source>
        <dbReference type="Proteomes" id="UP001175261"/>
    </source>
</evidence>
<sequence length="299" mass="33408">MASSNTSTQVNTTTLQQANAELPTFSLHPRRPEQKPFTVTLSNRSLTVAALGLAILSHHRTLHLARLLLVFVPLALFVHNDYQNFLRLGPGGIPSTPQGYLKASWLSIWALKNPYEPAPAVPHYTCSPGLLRKATLPERNDPRPTTAGIAPHRQITQYGSTQCFQALTRALQAFASMNPSEFETRVSALEKHGLALFSRKPTRQNRFQGEICHVHDTDHSLHLFLHPDDVKVVLEQGWGERHPMAWEWGPWKPAVGPFFVMIYAPRSENELRIVAKIIEAAAWNMSGRTVHLSSCLPAL</sequence>
<dbReference type="EMBL" id="JAPDFR010000001">
    <property type="protein sequence ID" value="KAK0392605.1"/>
    <property type="molecule type" value="Genomic_DNA"/>
</dbReference>
<dbReference type="Pfam" id="PF17648">
    <property type="entry name" value="Luciferase"/>
    <property type="match status" value="1"/>
</dbReference>
<dbReference type="InterPro" id="IPR040841">
    <property type="entry name" value="Luciferase_dom"/>
</dbReference>
<dbReference type="PANTHER" id="PTHR38695">
    <property type="entry name" value="AMINO ACID PERMEASE_ SLC12A DOMAIN-CONTAINING PROTEIN"/>
    <property type="match status" value="1"/>
</dbReference>
<proteinExistence type="predicted"/>
<dbReference type="Proteomes" id="UP001175261">
    <property type="component" value="Unassembled WGS sequence"/>
</dbReference>
<dbReference type="InterPro" id="IPR048273">
    <property type="entry name" value="Luciferase"/>
</dbReference>
<feature type="domain" description="Luciferase" evidence="1">
    <location>
        <begin position="209"/>
        <end position="281"/>
    </location>
</feature>
<organism evidence="2 3">
    <name type="scientific">Sarocladium strictum</name>
    <name type="common">Black bundle disease fungus</name>
    <name type="synonym">Acremonium strictum</name>
    <dbReference type="NCBI Taxonomy" id="5046"/>
    <lineage>
        <taxon>Eukaryota</taxon>
        <taxon>Fungi</taxon>
        <taxon>Dikarya</taxon>
        <taxon>Ascomycota</taxon>
        <taxon>Pezizomycotina</taxon>
        <taxon>Sordariomycetes</taxon>
        <taxon>Hypocreomycetidae</taxon>
        <taxon>Hypocreales</taxon>
        <taxon>Sarocladiaceae</taxon>
        <taxon>Sarocladium</taxon>
    </lineage>
</organism>
<dbReference type="PANTHER" id="PTHR38695:SF1">
    <property type="entry name" value="AMINO ACID PERMEASE_ SLC12A DOMAIN-CONTAINING PROTEIN"/>
    <property type="match status" value="1"/>
</dbReference>
<keyword evidence="3" id="KW-1185">Reference proteome</keyword>
<dbReference type="AlphaFoldDB" id="A0AA39GS68"/>
<evidence type="ECO:0000259" key="1">
    <source>
        <dbReference type="Pfam" id="PF17648"/>
    </source>
</evidence>
<evidence type="ECO:0000313" key="2">
    <source>
        <dbReference type="EMBL" id="KAK0392605.1"/>
    </source>
</evidence>
<protein>
    <recommendedName>
        <fullName evidence="1">Luciferase domain-containing protein</fullName>
    </recommendedName>
</protein>
<gene>
    <name evidence="2" type="ORF">NLU13_2100</name>
</gene>
<name>A0AA39GS68_SARSR</name>
<accession>A0AA39GS68</accession>
<reference evidence="2" key="1">
    <citation type="submission" date="2022-10" db="EMBL/GenBank/DDBJ databases">
        <title>Determination and structural analysis of whole genome sequence of Sarocladium strictum F4-1.</title>
        <authorList>
            <person name="Hu L."/>
            <person name="Jiang Y."/>
        </authorList>
    </citation>
    <scope>NUCLEOTIDE SEQUENCE</scope>
    <source>
        <strain evidence="2">F4-1</strain>
    </source>
</reference>